<feature type="transmembrane region" description="Helical" evidence="6">
    <location>
        <begin position="280"/>
        <end position="303"/>
    </location>
</feature>
<dbReference type="Proteomes" id="UP001652623">
    <property type="component" value="Chromosome 2"/>
</dbReference>
<feature type="transmembrane region" description="Helical" evidence="6">
    <location>
        <begin position="96"/>
        <end position="118"/>
    </location>
</feature>
<protein>
    <submittedName>
        <fullName evidence="8">Protein DETOXIFICATION 16</fullName>
    </submittedName>
</protein>
<proteinExistence type="inferred from homology"/>
<comment type="subcellular location">
    <subcellularLocation>
        <location evidence="1">Membrane</location>
        <topology evidence="1">Multi-pass membrane protein</topology>
    </subcellularLocation>
</comment>
<reference evidence="7" key="1">
    <citation type="submission" date="2025-05" db="UniProtKB">
        <authorList>
            <consortium name="RefSeq"/>
        </authorList>
    </citation>
    <scope>NUCLEOTIDE SEQUENCE [LARGE SCALE GENOMIC DNA]</scope>
</reference>
<evidence type="ECO:0000256" key="3">
    <source>
        <dbReference type="ARBA" id="ARBA00022692"/>
    </source>
</evidence>
<feature type="transmembrane region" description="Helical" evidence="6">
    <location>
        <begin position="198"/>
        <end position="219"/>
    </location>
</feature>
<dbReference type="InterPro" id="IPR045069">
    <property type="entry name" value="MATE_euk"/>
</dbReference>
<accession>A0ABM4A2L5</accession>
<organism evidence="7 8">
    <name type="scientific">Ziziphus jujuba</name>
    <name type="common">Chinese jujube</name>
    <name type="synonym">Ziziphus sativa</name>
    <dbReference type="NCBI Taxonomy" id="326968"/>
    <lineage>
        <taxon>Eukaryota</taxon>
        <taxon>Viridiplantae</taxon>
        <taxon>Streptophyta</taxon>
        <taxon>Embryophyta</taxon>
        <taxon>Tracheophyta</taxon>
        <taxon>Spermatophyta</taxon>
        <taxon>Magnoliopsida</taxon>
        <taxon>eudicotyledons</taxon>
        <taxon>Gunneridae</taxon>
        <taxon>Pentapetalae</taxon>
        <taxon>rosids</taxon>
        <taxon>fabids</taxon>
        <taxon>Rosales</taxon>
        <taxon>Rhamnaceae</taxon>
        <taxon>Paliureae</taxon>
        <taxon>Ziziphus</taxon>
    </lineage>
</organism>
<feature type="transmembrane region" description="Helical" evidence="6">
    <location>
        <begin position="60"/>
        <end position="84"/>
    </location>
</feature>
<dbReference type="GeneID" id="107418734"/>
<dbReference type="InterPro" id="IPR002528">
    <property type="entry name" value="MATE_fam"/>
</dbReference>
<evidence type="ECO:0000313" key="7">
    <source>
        <dbReference type="Proteomes" id="UP001652623"/>
    </source>
</evidence>
<evidence type="ECO:0000256" key="6">
    <source>
        <dbReference type="SAM" id="Phobius"/>
    </source>
</evidence>
<keyword evidence="5 6" id="KW-0472">Membrane</keyword>
<dbReference type="NCBIfam" id="TIGR00797">
    <property type="entry name" value="matE"/>
    <property type="match status" value="1"/>
</dbReference>
<evidence type="ECO:0000256" key="2">
    <source>
        <dbReference type="ARBA" id="ARBA00010199"/>
    </source>
</evidence>
<sequence length="424" mass="46149">MFVGHFGELSLSGASLATSFVSVFGFSLLKGMASALDTLSGQSYGAKQYHMLGIQIQRAMIVNLLVSIPLAIILANTRSILVFVGQNADIATEAGVYAIFMIPGLFAFSLLPCLLTFLQTQNIVYPMMLISGFTTVLHIFICWVLLFESGLGDKGAALANSISYWINVLILAIYVKFSSSCSKTWTGFSMEALNSHEIVTFLRLAVPSTVMSCLSTWIFEMVVLLSGLLPNPELETSALSIWLTCKRLTLVWRIHTGLSSAVSVRVSNKLGAGHPKAARLAAGVVLTMTILEGLLIGLLFIFLRNFWGYAYSSEIEVVEFVAKSMPTLAIVNFFGGLQRVLSGIVRGCGWQKIGAYVNLASYYIVGIPLAILLAFVFHMDGNGLWLGILGGLVVQVTFFVTITIQTNWELEANKAIERVYESAT</sequence>
<keyword evidence="7" id="KW-1185">Reference proteome</keyword>
<evidence type="ECO:0000313" key="8">
    <source>
        <dbReference type="RefSeq" id="XP_060670979.1"/>
    </source>
</evidence>
<dbReference type="PANTHER" id="PTHR11206">
    <property type="entry name" value="MULTIDRUG RESISTANCE PROTEIN"/>
    <property type="match status" value="1"/>
</dbReference>
<evidence type="ECO:0000256" key="1">
    <source>
        <dbReference type="ARBA" id="ARBA00004141"/>
    </source>
</evidence>
<dbReference type="RefSeq" id="XP_060670979.1">
    <property type="nucleotide sequence ID" value="XM_060814996.1"/>
</dbReference>
<evidence type="ECO:0000256" key="4">
    <source>
        <dbReference type="ARBA" id="ARBA00022989"/>
    </source>
</evidence>
<dbReference type="CDD" id="cd13132">
    <property type="entry name" value="MATE_eukaryotic"/>
    <property type="match status" value="1"/>
</dbReference>
<comment type="similarity">
    <text evidence="2">Belongs to the multi antimicrobial extrusion (MATE) (TC 2.A.66.1) family.</text>
</comment>
<reference evidence="8" key="2">
    <citation type="submission" date="2025-08" db="UniProtKB">
        <authorList>
            <consortium name="RefSeq"/>
        </authorList>
    </citation>
    <scope>IDENTIFICATION</scope>
    <source>
        <tissue evidence="8">Seedling</tissue>
    </source>
</reference>
<feature type="transmembrane region" description="Helical" evidence="6">
    <location>
        <begin position="125"/>
        <end position="146"/>
    </location>
</feature>
<keyword evidence="4 6" id="KW-1133">Transmembrane helix</keyword>
<gene>
    <name evidence="8" type="primary">LOC107418734</name>
</gene>
<feature type="transmembrane region" description="Helical" evidence="6">
    <location>
        <begin position="158"/>
        <end position="177"/>
    </location>
</feature>
<name>A0ABM4A2L5_ZIZJJ</name>
<dbReference type="Pfam" id="PF01554">
    <property type="entry name" value="MatE"/>
    <property type="match status" value="2"/>
</dbReference>
<feature type="transmembrane region" description="Helical" evidence="6">
    <location>
        <begin position="353"/>
        <end position="377"/>
    </location>
</feature>
<keyword evidence="3 6" id="KW-0812">Transmembrane</keyword>
<feature type="transmembrane region" description="Helical" evidence="6">
    <location>
        <begin position="383"/>
        <end position="404"/>
    </location>
</feature>
<evidence type="ECO:0000256" key="5">
    <source>
        <dbReference type="ARBA" id="ARBA00023136"/>
    </source>
</evidence>